<dbReference type="Proteomes" id="UP000498740">
    <property type="component" value="Unassembled WGS sequence"/>
</dbReference>
<dbReference type="AlphaFoldDB" id="A0A7J0D1F2"/>
<evidence type="ECO:0000256" key="1">
    <source>
        <dbReference type="SAM" id="MobiDB-lite"/>
    </source>
</evidence>
<dbReference type="EMBL" id="BLWD01000001">
    <property type="protein sequence ID" value="GFN08532.1"/>
    <property type="molecule type" value="Genomic_DNA"/>
</dbReference>
<keyword evidence="2" id="KW-0812">Transmembrane</keyword>
<name>A0A7J0D1F2_STRMI</name>
<proteinExistence type="predicted"/>
<keyword evidence="2" id="KW-0472">Membrane</keyword>
<accession>A0A7J0D1F2</accession>
<feature type="region of interest" description="Disordered" evidence="1">
    <location>
        <begin position="54"/>
        <end position="74"/>
    </location>
</feature>
<sequence length="74" mass="8031">MPYGVERGEPVAHDPYGVSFPFQIAAYEFGLLLVVLGNYDVCAHTPDRRAQLQCEAGAGSGTRKPGREPARSPR</sequence>
<reference evidence="3 4" key="1">
    <citation type="submission" date="2020-05" db="EMBL/GenBank/DDBJ databases">
        <title>Whole genome shotgun sequence of Streptomyces microflavus NBRC 13062.</title>
        <authorList>
            <person name="Komaki H."/>
            <person name="Tamura T."/>
        </authorList>
    </citation>
    <scope>NUCLEOTIDE SEQUENCE [LARGE SCALE GENOMIC DNA]</scope>
    <source>
        <strain evidence="3 4">NBRC 13062</strain>
    </source>
</reference>
<organism evidence="3 4">
    <name type="scientific">Streptomyces microflavus</name>
    <name type="common">Streptomyces lipmanii</name>
    <dbReference type="NCBI Taxonomy" id="1919"/>
    <lineage>
        <taxon>Bacteria</taxon>
        <taxon>Bacillati</taxon>
        <taxon>Actinomycetota</taxon>
        <taxon>Actinomycetes</taxon>
        <taxon>Kitasatosporales</taxon>
        <taxon>Streptomycetaceae</taxon>
        <taxon>Streptomyces</taxon>
    </lineage>
</organism>
<protein>
    <submittedName>
        <fullName evidence="3">Uncharacterized protein</fullName>
    </submittedName>
</protein>
<evidence type="ECO:0000313" key="3">
    <source>
        <dbReference type="EMBL" id="GFN08532.1"/>
    </source>
</evidence>
<gene>
    <name evidence="3" type="ORF">Smic_70880</name>
</gene>
<comment type="caution">
    <text evidence="3">The sequence shown here is derived from an EMBL/GenBank/DDBJ whole genome shotgun (WGS) entry which is preliminary data.</text>
</comment>
<feature type="compositionally biased region" description="Basic and acidic residues" evidence="1">
    <location>
        <begin position="65"/>
        <end position="74"/>
    </location>
</feature>
<evidence type="ECO:0000313" key="4">
    <source>
        <dbReference type="Proteomes" id="UP000498740"/>
    </source>
</evidence>
<feature type="transmembrane region" description="Helical" evidence="2">
    <location>
        <begin position="20"/>
        <end position="39"/>
    </location>
</feature>
<evidence type="ECO:0000256" key="2">
    <source>
        <dbReference type="SAM" id="Phobius"/>
    </source>
</evidence>
<keyword evidence="2" id="KW-1133">Transmembrane helix</keyword>